<proteinExistence type="predicted"/>
<keyword evidence="1" id="KW-0812">Transmembrane</keyword>
<comment type="caution">
    <text evidence="2">The sequence shown here is derived from an EMBL/GenBank/DDBJ whole genome shotgun (WGS) entry which is preliminary data.</text>
</comment>
<name>A0A5B7DT11_PORTR</name>
<dbReference type="EMBL" id="VSRR010001341">
    <property type="protein sequence ID" value="MPC24538.1"/>
    <property type="molecule type" value="Genomic_DNA"/>
</dbReference>
<organism evidence="2 3">
    <name type="scientific">Portunus trituberculatus</name>
    <name type="common">Swimming crab</name>
    <name type="synonym">Neptunus trituberculatus</name>
    <dbReference type="NCBI Taxonomy" id="210409"/>
    <lineage>
        <taxon>Eukaryota</taxon>
        <taxon>Metazoa</taxon>
        <taxon>Ecdysozoa</taxon>
        <taxon>Arthropoda</taxon>
        <taxon>Crustacea</taxon>
        <taxon>Multicrustacea</taxon>
        <taxon>Malacostraca</taxon>
        <taxon>Eumalacostraca</taxon>
        <taxon>Eucarida</taxon>
        <taxon>Decapoda</taxon>
        <taxon>Pleocyemata</taxon>
        <taxon>Brachyura</taxon>
        <taxon>Eubrachyura</taxon>
        <taxon>Portunoidea</taxon>
        <taxon>Portunidae</taxon>
        <taxon>Portuninae</taxon>
        <taxon>Portunus</taxon>
    </lineage>
</organism>
<reference evidence="2 3" key="1">
    <citation type="submission" date="2019-05" db="EMBL/GenBank/DDBJ databases">
        <title>Another draft genome of Portunus trituberculatus and its Hox gene families provides insights of decapod evolution.</title>
        <authorList>
            <person name="Jeong J.-H."/>
            <person name="Song I."/>
            <person name="Kim S."/>
            <person name="Choi T."/>
            <person name="Kim D."/>
            <person name="Ryu S."/>
            <person name="Kim W."/>
        </authorList>
    </citation>
    <scope>NUCLEOTIDE SEQUENCE [LARGE SCALE GENOMIC DNA]</scope>
    <source>
        <tissue evidence="2">Muscle</tissue>
    </source>
</reference>
<accession>A0A5B7DT11</accession>
<evidence type="ECO:0000313" key="2">
    <source>
        <dbReference type="EMBL" id="MPC24538.1"/>
    </source>
</evidence>
<evidence type="ECO:0000256" key="1">
    <source>
        <dbReference type="SAM" id="Phobius"/>
    </source>
</evidence>
<dbReference type="Proteomes" id="UP000324222">
    <property type="component" value="Unassembled WGS sequence"/>
</dbReference>
<evidence type="ECO:0000313" key="3">
    <source>
        <dbReference type="Proteomes" id="UP000324222"/>
    </source>
</evidence>
<protein>
    <submittedName>
        <fullName evidence="2">Uncharacterized protein</fullName>
    </submittedName>
</protein>
<keyword evidence="1" id="KW-0472">Membrane</keyword>
<gene>
    <name evidence="2" type="ORF">E2C01_017621</name>
</gene>
<keyword evidence="3" id="KW-1185">Reference proteome</keyword>
<sequence>MFCLHFFSSSSSSSFFVTTLTIVITIITVNVLIVTDVEVTLMVCGEGVCRISVCCGSGGGGGGVCSAAGWLEVPHSHTLSSLFTPVISFSLASHYFFHSFHSSSSPAS</sequence>
<dbReference type="AlphaFoldDB" id="A0A5B7DT11"/>
<keyword evidence="1" id="KW-1133">Transmembrane helix</keyword>
<feature type="transmembrane region" description="Helical" evidence="1">
    <location>
        <begin position="12"/>
        <end position="33"/>
    </location>
</feature>